<feature type="region of interest" description="Disordered" evidence="1">
    <location>
        <begin position="155"/>
        <end position="180"/>
    </location>
</feature>
<dbReference type="GO" id="GO:0071897">
    <property type="term" value="P:DNA biosynthetic process"/>
    <property type="evidence" value="ECO:0007669"/>
    <property type="project" value="UniProtKB-ARBA"/>
</dbReference>
<dbReference type="InterPro" id="IPR043502">
    <property type="entry name" value="DNA/RNA_pol_sf"/>
</dbReference>
<evidence type="ECO:0000313" key="3">
    <source>
        <dbReference type="Proteomes" id="UP000600918"/>
    </source>
</evidence>
<comment type="caution">
    <text evidence="2">The sequence shown here is derived from an EMBL/GenBank/DDBJ whole genome shotgun (WGS) entry which is preliminary data.</text>
</comment>
<dbReference type="Gene3D" id="3.10.10.10">
    <property type="entry name" value="HIV Type 1 Reverse Transcriptase, subunit A, domain 1"/>
    <property type="match status" value="1"/>
</dbReference>
<keyword evidence="3" id="KW-1185">Reference proteome</keyword>
<dbReference type="EMBL" id="JACSDY010000001">
    <property type="protein sequence ID" value="KAF7438662.1"/>
    <property type="molecule type" value="Genomic_DNA"/>
</dbReference>
<name>A0A834UH09_VESPE</name>
<evidence type="ECO:0000313" key="2">
    <source>
        <dbReference type="EMBL" id="KAF7438662.1"/>
    </source>
</evidence>
<protein>
    <submittedName>
        <fullName evidence="2">Uncharacterized protein</fullName>
    </submittedName>
</protein>
<dbReference type="Proteomes" id="UP000600918">
    <property type="component" value="Unassembled WGS sequence"/>
</dbReference>
<reference evidence="2" key="1">
    <citation type="journal article" date="2020" name="G3 (Bethesda)">
        <title>High-Quality Assemblies for Three Invasive Social Wasps from the &lt;i&gt;Vespula&lt;/i&gt; Genus.</title>
        <authorList>
            <person name="Harrop T.W.R."/>
            <person name="Guhlin J."/>
            <person name="McLaughlin G.M."/>
            <person name="Permina E."/>
            <person name="Stockwell P."/>
            <person name="Gilligan J."/>
            <person name="Le Lec M.F."/>
            <person name="Gruber M.A.M."/>
            <person name="Quinn O."/>
            <person name="Lovegrove M."/>
            <person name="Duncan E.J."/>
            <person name="Remnant E.J."/>
            <person name="Van Eeckhoven J."/>
            <person name="Graham B."/>
            <person name="Knapp R.A."/>
            <person name="Langford K.W."/>
            <person name="Kronenberg Z."/>
            <person name="Press M.O."/>
            <person name="Eacker S.M."/>
            <person name="Wilson-Rankin E.E."/>
            <person name="Purcell J."/>
            <person name="Lester P.J."/>
            <person name="Dearden P.K."/>
        </authorList>
    </citation>
    <scope>NUCLEOTIDE SEQUENCE</scope>
    <source>
        <strain evidence="2">Volc-1</strain>
    </source>
</reference>
<accession>A0A834UH09</accession>
<proteinExistence type="predicted"/>
<sequence>MLTVNLTINGINAKVKIHVVPIKYQAIPLIMRHLYTEQEHIEIMVGYTDRAEMNITLMDSMPVHCQPYRVSHYEWQQQDIIQQLMEANIIGEIDSPFSSSMILRSRKRRTTYECAYRVINRKTVKLQYHISRRGEISPREFVDAPTTAVSGWRTCGGAGDGGVEEKEERERRKRDVGGKTEQKEEQLLFLSFFSFLSTERIQISEDPRPKGPRCFFESHSKHFRIITEFPNLSYRMLYNRAVYS</sequence>
<feature type="compositionally biased region" description="Basic and acidic residues" evidence="1">
    <location>
        <begin position="163"/>
        <end position="180"/>
    </location>
</feature>
<dbReference type="AlphaFoldDB" id="A0A834UH09"/>
<evidence type="ECO:0000256" key="1">
    <source>
        <dbReference type="SAM" id="MobiDB-lite"/>
    </source>
</evidence>
<dbReference type="SUPFAM" id="SSF56672">
    <property type="entry name" value="DNA/RNA polymerases"/>
    <property type="match status" value="1"/>
</dbReference>
<organism evidence="2 3">
    <name type="scientific">Vespula pensylvanica</name>
    <name type="common">Western yellow jacket</name>
    <name type="synonym">Wasp</name>
    <dbReference type="NCBI Taxonomy" id="30213"/>
    <lineage>
        <taxon>Eukaryota</taxon>
        <taxon>Metazoa</taxon>
        <taxon>Ecdysozoa</taxon>
        <taxon>Arthropoda</taxon>
        <taxon>Hexapoda</taxon>
        <taxon>Insecta</taxon>
        <taxon>Pterygota</taxon>
        <taxon>Neoptera</taxon>
        <taxon>Endopterygota</taxon>
        <taxon>Hymenoptera</taxon>
        <taxon>Apocrita</taxon>
        <taxon>Aculeata</taxon>
        <taxon>Vespoidea</taxon>
        <taxon>Vespidae</taxon>
        <taxon>Vespinae</taxon>
        <taxon>Vespula</taxon>
    </lineage>
</organism>
<gene>
    <name evidence="2" type="ORF">H0235_001053</name>
</gene>